<evidence type="ECO:0008006" key="3">
    <source>
        <dbReference type="Google" id="ProtNLM"/>
    </source>
</evidence>
<gene>
    <name evidence="1" type="ORF">CSSPJE1EN2_LOCUS8685</name>
</gene>
<keyword evidence="2" id="KW-1185">Reference proteome</keyword>
<evidence type="ECO:0000313" key="1">
    <source>
        <dbReference type="EMBL" id="CAK9865690.1"/>
    </source>
</evidence>
<protein>
    <recommendedName>
        <fullName evidence="3">NADH-plastoquinone oxidoreductase subunit K</fullName>
    </recommendedName>
</protein>
<reference evidence="1" key="1">
    <citation type="submission" date="2024-03" db="EMBL/GenBank/DDBJ databases">
        <authorList>
            <consortium name="ELIXIR-Norway"/>
            <consortium name="Elixir Norway"/>
        </authorList>
    </citation>
    <scope>NUCLEOTIDE SEQUENCE</scope>
</reference>
<organism evidence="1 2">
    <name type="scientific">Sphagnum jensenii</name>
    <dbReference type="NCBI Taxonomy" id="128206"/>
    <lineage>
        <taxon>Eukaryota</taxon>
        <taxon>Viridiplantae</taxon>
        <taxon>Streptophyta</taxon>
        <taxon>Embryophyta</taxon>
        <taxon>Bryophyta</taxon>
        <taxon>Sphagnophytina</taxon>
        <taxon>Sphagnopsida</taxon>
        <taxon>Sphagnales</taxon>
        <taxon>Sphagnaceae</taxon>
        <taxon>Sphagnum</taxon>
    </lineage>
</organism>
<sequence>MTGTGLKLYPPSELRMRALTNEATKPKVCPERTNRHRHASRELHPDFYQDRESISSTRWSTSRLFRSSPVSVVPIIGVSVVPIVFPRILVRGSNPDGCPKSRERGNCIFY</sequence>
<accession>A0ABP1AT09</accession>
<evidence type="ECO:0000313" key="2">
    <source>
        <dbReference type="Proteomes" id="UP001497522"/>
    </source>
</evidence>
<dbReference type="EMBL" id="OZ023716">
    <property type="protein sequence ID" value="CAK9865690.1"/>
    <property type="molecule type" value="Genomic_DNA"/>
</dbReference>
<name>A0ABP1AT09_9BRYO</name>
<proteinExistence type="predicted"/>
<dbReference type="Proteomes" id="UP001497522">
    <property type="component" value="Chromosome 15"/>
</dbReference>